<organism evidence="1 2">
    <name type="scientific">Candidatus Scatousia excrementipullorum</name>
    <dbReference type="NCBI Taxonomy" id="2840936"/>
    <lineage>
        <taxon>Bacteria</taxon>
        <taxon>Candidatus Scatousia</taxon>
    </lineage>
</organism>
<dbReference type="EMBL" id="JADIND010000193">
    <property type="protein sequence ID" value="MBO8431409.1"/>
    <property type="molecule type" value="Genomic_DNA"/>
</dbReference>
<reference evidence="1" key="2">
    <citation type="journal article" date="2021" name="PeerJ">
        <title>Extensive microbial diversity within the chicken gut microbiome revealed by metagenomics and culture.</title>
        <authorList>
            <person name="Gilroy R."/>
            <person name="Ravi A."/>
            <person name="Getino M."/>
            <person name="Pursley I."/>
            <person name="Horton D.L."/>
            <person name="Alikhan N.F."/>
            <person name="Baker D."/>
            <person name="Gharbi K."/>
            <person name="Hall N."/>
            <person name="Watson M."/>
            <person name="Adriaenssens E.M."/>
            <person name="Foster-Nyarko E."/>
            <person name="Jarju S."/>
            <person name="Secka A."/>
            <person name="Antonio M."/>
            <person name="Oren A."/>
            <person name="Chaudhuri R.R."/>
            <person name="La Ragione R."/>
            <person name="Hildebrand F."/>
            <person name="Pallen M.J."/>
        </authorList>
    </citation>
    <scope>NUCLEOTIDE SEQUENCE</scope>
    <source>
        <strain evidence="1">10192</strain>
    </source>
</reference>
<name>A0A9D9DPF2_9BACT</name>
<gene>
    <name evidence="1" type="ORF">IAC76_08490</name>
</gene>
<evidence type="ECO:0008006" key="3">
    <source>
        <dbReference type="Google" id="ProtNLM"/>
    </source>
</evidence>
<reference evidence="1" key="1">
    <citation type="submission" date="2020-10" db="EMBL/GenBank/DDBJ databases">
        <authorList>
            <person name="Gilroy R."/>
        </authorList>
    </citation>
    <scope>NUCLEOTIDE SEQUENCE</scope>
    <source>
        <strain evidence="1">10192</strain>
    </source>
</reference>
<evidence type="ECO:0000313" key="2">
    <source>
        <dbReference type="Proteomes" id="UP000823632"/>
    </source>
</evidence>
<evidence type="ECO:0000313" key="1">
    <source>
        <dbReference type="EMBL" id="MBO8431409.1"/>
    </source>
</evidence>
<dbReference type="Gene3D" id="2.40.50.230">
    <property type="entry name" value="Gp5 N-terminal domain"/>
    <property type="match status" value="1"/>
</dbReference>
<sequence length="193" mass="21182">MLREENSYNAFEDVINALKESINCSLPCQVEAVNGNYVDVRMIRNDDIEDIIISNVPIKREETARAYIFLGIKQGDRGTLTFYDRSIEDYMIGDENYNYDTRTHSIQDRSFSLGFVPDPEAFVYPENTDIEIGLKDGSAKITVSGGNITISGGNINITGSSVSLGSNTTIDGKVFLEHTHSNGNQGSPTGGVI</sequence>
<comment type="caution">
    <text evidence="1">The sequence shown here is derived from an EMBL/GenBank/DDBJ whole genome shotgun (WGS) entry which is preliminary data.</text>
</comment>
<dbReference type="Proteomes" id="UP000823632">
    <property type="component" value="Unassembled WGS sequence"/>
</dbReference>
<proteinExistence type="predicted"/>
<dbReference type="AlphaFoldDB" id="A0A9D9DPF2"/>
<accession>A0A9D9DPF2</accession>
<dbReference type="InterPro" id="IPR037026">
    <property type="entry name" value="Vgr_OB-fold_dom_sf"/>
</dbReference>
<protein>
    <recommendedName>
        <fullName evidence="3">Phage protein Gp138 N-terminal domain-containing protein</fullName>
    </recommendedName>
</protein>